<feature type="compositionally biased region" description="Basic and acidic residues" evidence="1">
    <location>
        <begin position="178"/>
        <end position="200"/>
    </location>
</feature>
<dbReference type="RefSeq" id="WP_307238618.1">
    <property type="nucleotide sequence ID" value="NZ_JAUSQZ010000001.1"/>
</dbReference>
<dbReference type="EMBL" id="JAUSQZ010000001">
    <property type="protein sequence ID" value="MDP9825141.1"/>
    <property type="molecule type" value="Genomic_DNA"/>
</dbReference>
<dbReference type="Proteomes" id="UP001235712">
    <property type="component" value="Unassembled WGS sequence"/>
</dbReference>
<feature type="compositionally biased region" description="Low complexity" evidence="1">
    <location>
        <begin position="226"/>
        <end position="242"/>
    </location>
</feature>
<keyword evidence="3" id="KW-1185">Reference proteome</keyword>
<reference evidence="2 3" key="1">
    <citation type="submission" date="2023-07" db="EMBL/GenBank/DDBJ databases">
        <title>Sequencing the genomes of 1000 actinobacteria strains.</title>
        <authorList>
            <person name="Klenk H.-P."/>
        </authorList>
    </citation>
    <scope>NUCLEOTIDE SEQUENCE [LARGE SCALE GENOMIC DNA]</scope>
    <source>
        <strain evidence="2 3">DSM 44388</strain>
    </source>
</reference>
<dbReference type="SUPFAM" id="SSF57997">
    <property type="entry name" value="Tropomyosin"/>
    <property type="match status" value="1"/>
</dbReference>
<evidence type="ECO:0000256" key="1">
    <source>
        <dbReference type="SAM" id="MobiDB-lite"/>
    </source>
</evidence>
<accession>A0ABT9NXK0</accession>
<feature type="compositionally biased region" description="Basic and acidic residues" evidence="1">
    <location>
        <begin position="250"/>
        <end position="269"/>
    </location>
</feature>
<evidence type="ECO:0000313" key="2">
    <source>
        <dbReference type="EMBL" id="MDP9825141.1"/>
    </source>
</evidence>
<organism evidence="2 3">
    <name type="scientific">Kineosporia succinea</name>
    <dbReference type="NCBI Taxonomy" id="84632"/>
    <lineage>
        <taxon>Bacteria</taxon>
        <taxon>Bacillati</taxon>
        <taxon>Actinomycetota</taxon>
        <taxon>Actinomycetes</taxon>
        <taxon>Kineosporiales</taxon>
        <taxon>Kineosporiaceae</taxon>
        <taxon>Kineosporia</taxon>
    </lineage>
</organism>
<proteinExistence type="predicted"/>
<gene>
    <name evidence="2" type="ORF">J2S57_000890</name>
</gene>
<protein>
    <submittedName>
        <fullName evidence="2">Chromosome segregation ATPase</fullName>
    </submittedName>
</protein>
<evidence type="ECO:0000313" key="3">
    <source>
        <dbReference type="Proteomes" id="UP001235712"/>
    </source>
</evidence>
<comment type="caution">
    <text evidence="2">The sequence shown here is derived from an EMBL/GenBank/DDBJ whole genome shotgun (WGS) entry which is preliminary data.</text>
</comment>
<name>A0ABT9NXK0_9ACTN</name>
<sequence>MSPTLDEAAGELYAVEPGRFTAERTRLARAARDDADSETAKAIGELRRPTTSAWLVNQLVRSDADEVTHLDQLGHDLREAQAALDATRMRDLTKQRQQLVAVLVRQADEIAAGAETKISTAVRRELEDTLGAAVADEQAAQAVFSGRLTRALTYAGFGEVDITEATATPLGASRPTMRRGDTKLADAKHSTEKHSTEKHSTTKHVSRPSKNTTSKQSHEPAEKTDQQAARRTQAEAQVQTARTELESAEESLRQKEQELDEATSEHDELQTRLNHLQAEVVSLRRQLDTGERRIAHAERDRKREERQLKDATRALERAEAALDRLEKP</sequence>
<feature type="region of interest" description="Disordered" evidence="1">
    <location>
        <begin position="168"/>
        <end position="269"/>
    </location>
</feature>
<feature type="compositionally biased region" description="Basic and acidic residues" evidence="1">
    <location>
        <begin position="216"/>
        <end position="225"/>
    </location>
</feature>
<dbReference type="Gene3D" id="1.10.287.2610">
    <property type="match status" value="1"/>
</dbReference>